<accession>A0A371CWB6</accession>
<feature type="binding site" evidence="1">
    <location>
        <position position="232"/>
    </location>
    <ligand>
        <name>Ca(2+)</name>
        <dbReference type="ChEBI" id="CHEBI:29108"/>
    </ligand>
</feature>
<dbReference type="Gene3D" id="3.40.50.200">
    <property type="entry name" value="Peptidase S8/S53 domain"/>
    <property type="match status" value="1"/>
</dbReference>
<sequence length="240" mass="25064">MIAKHSLDIQYTVGVTTGVPTTLYSAGDASAFGFIDLANLRSQEETPLVLSTSYVFHENGPSAIVYAQLGTRGTTALFCSCNNGVYSFSSKSSCSATEFGPTFPGDCPLRVNPEVVAAFSSGGSFRARLTESAVQQYLKEIGSTNDISAQSVNFFTWIADELFVVLGTSASTPTWASGIALLNDARLDAGKPAPGFINPLLYSQGVPALNDITSGSNPGCGKQGFPALAGWDPGLVLRPG</sequence>
<dbReference type="OrthoDB" id="409122at2759"/>
<evidence type="ECO:0000313" key="3">
    <source>
        <dbReference type="EMBL" id="RDX44573.1"/>
    </source>
</evidence>
<evidence type="ECO:0000313" key="4">
    <source>
        <dbReference type="Proteomes" id="UP000256964"/>
    </source>
</evidence>
<dbReference type="GO" id="GO:0046872">
    <property type="term" value="F:metal ion binding"/>
    <property type="evidence" value="ECO:0007669"/>
    <property type="project" value="UniProtKB-UniRule"/>
</dbReference>
<dbReference type="Proteomes" id="UP000256964">
    <property type="component" value="Unassembled WGS sequence"/>
</dbReference>
<dbReference type="GO" id="GO:0006508">
    <property type="term" value="P:proteolysis"/>
    <property type="evidence" value="ECO:0007669"/>
    <property type="project" value="InterPro"/>
</dbReference>
<dbReference type="EMBL" id="KZ857448">
    <property type="protein sequence ID" value="RDX44573.1"/>
    <property type="molecule type" value="Genomic_DNA"/>
</dbReference>
<name>A0A371CWB6_9APHY</name>
<dbReference type="PANTHER" id="PTHR14218">
    <property type="entry name" value="PROTEASE S8 TRIPEPTIDYL PEPTIDASE I CLN2"/>
    <property type="match status" value="1"/>
</dbReference>
<feature type="binding site" evidence="1">
    <location>
        <position position="212"/>
    </location>
    <ligand>
        <name>Ca(2+)</name>
        <dbReference type="ChEBI" id="CHEBI:29108"/>
    </ligand>
</feature>
<feature type="binding site" evidence="1">
    <location>
        <position position="211"/>
    </location>
    <ligand>
        <name>Ca(2+)</name>
        <dbReference type="ChEBI" id="CHEBI:29108"/>
    </ligand>
</feature>
<keyword evidence="4" id="KW-1185">Reference proteome</keyword>
<proteinExistence type="predicted"/>
<feature type="binding site" evidence="1">
    <location>
        <position position="230"/>
    </location>
    <ligand>
        <name>Ca(2+)</name>
        <dbReference type="ChEBI" id="CHEBI:29108"/>
    </ligand>
</feature>
<protein>
    <submittedName>
        <fullName evidence="3">Subtilisin-like protein</fullName>
    </submittedName>
</protein>
<reference evidence="3 4" key="1">
    <citation type="journal article" date="2018" name="Biotechnol. Biofuels">
        <title>Integrative visual omics of the white-rot fungus Polyporus brumalis exposes the biotechnological potential of its oxidative enzymes for delignifying raw plant biomass.</title>
        <authorList>
            <person name="Miyauchi S."/>
            <person name="Rancon A."/>
            <person name="Drula E."/>
            <person name="Hage H."/>
            <person name="Chaduli D."/>
            <person name="Favel A."/>
            <person name="Grisel S."/>
            <person name="Henrissat B."/>
            <person name="Herpoel-Gimbert I."/>
            <person name="Ruiz-Duenas F.J."/>
            <person name="Chevret D."/>
            <person name="Hainaut M."/>
            <person name="Lin J."/>
            <person name="Wang M."/>
            <person name="Pangilinan J."/>
            <person name="Lipzen A."/>
            <person name="Lesage-Meessen L."/>
            <person name="Navarro D."/>
            <person name="Riley R."/>
            <person name="Grigoriev I.V."/>
            <person name="Zhou S."/>
            <person name="Raouche S."/>
            <person name="Rosso M.N."/>
        </authorList>
    </citation>
    <scope>NUCLEOTIDE SEQUENCE [LARGE SCALE GENOMIC DNA]</scope>
    <source>
        <strain evidence="3 4">BRFM 1820</strain>
    </source>
</reference>
<dbReference type="SUPFAM" id="SSF52743">
    <property type="entry name" value="Subtilisin-like"/>
    <property type="match status" value="1"/>
</dbReference>
<keyword evidence="1" id="KW-0479">Metal-binding</keyword>
<dbReference type="InterPro" id="IPR030400">
    <property type="entry name" value="Sedolisin_dom"/>
</dbReference>
<feature type="domain" description="Peptidase S53" evidence="2">
    <location>
        <begin position="1"/>
        <end position="240"/>
    </location>
</feature>
<dbReference type="InterPro" id="IPR050819">
    <property type="entry name" value="Tripeptidyl-peptidase_I"/>
</dbReference>
<dbReference type="PANTHER" id="PTHR14218:SF15">
    <property type="entry name" value="TRIPEPTIDYL-PEPTIDASE 1"/>
    <property type="match status" value="1"/>
</dbReference>
<evidence type="ECO:0000259" key="2">
    <source>
        <dbReference type="PROSITE" id="PS51695"/>
    </source>
</evidence>
<organism evidence="3 4">
    <name type="scientific">Lentinus brumalis</name>
    <dbReference type="NCBI Taxonomy" id="2498619"/>
    <lineage>
        <taxon>Eukaryota</taxon>
        <taxon>Fungi</taxon>
        <taxon>Dikarya</taxon>
        <taxon>Basidiomycota</taxon>
        <taxon>Agaricomycotina</taxon>
        <taxon>Agaricomycetes</taxon>
        <taxon>Polyporales</taxon>
        <taxon>Polyporaceae</taxon>
        <taxon>Lentinus</taxon>
    </lineage>
</organism>
<dbReference type="GO" id="GO:0004252">
    <property type="term" value="F:serine-type endopeptidase activity"/>
    <property type="evidence" value="ECO:0007669"/>
    <property type="project" value="InterPro"/>
</dbReference>
<dbReference type="AlphaFoldDB" id="A0A371CWB6"/>
<comment type="cofactor">
    <cofactor evidence="1">
        <name>Ca(2+)</name>
        <dbReference type="ChEBI" id="CHEBI:29108"/>
    </cofactor>
    <text evidence="1">Binds 1 Ca(2+) ion per subunit.</text>
</comment>
<dbReference type="InterPro" id="IPR036852">
    <property type="entry name" value="Peptidase_S8/S53_dom_sf"/>
</dbReference>
<gene>
    <name evidence="3" type="ORF">OH76DRAFT_1457977</name>
</gene>
<dbReference type="GO" id="GO:0008240">
    <property type="term" value="F:tripeptidyl-peptidase activity"/>
    <property type="evidence" value="ECO:0007669"/>
    <property type="project" value="TreeGrafter"/>
</dbReference>
<dbReference type="PROSITE" id="PS51695">
    <property type="entry name" value="SEDOLISIN"/>
    <property type="match status" value="1"/>
</dbReference>
<keyword evidence="1" id="KW-0106">Calcium</keyword>
<evidence type="ECO:0000256" key="1">
    <source>
        <dbReference type="PROSITE-ProRule" id="PRU01032"/>
    </source>
</evidence>
<dbReference type="STRING" id="139420.A0A371CWB6"/>
<comment type="caution">
    <text evidence="1">Lacks conserved residue(s) required for the propagation of feature annotation.</text>
</comment>